<dbReference type="Pfam" id="PF04250">
    <property type="entry name" value="DUF429"/>
    <property type="match status" value="1"/>
</dbReference>
<evidence type="ECO:0000313" key="2">
    <source>
        <dbReference type="Proteomes" id="UP000003980"/>
    </source>
</evidence>
<dbReference type="RefSeq" id="WP_009074247.1">
    <property type="nucleotide sequence ID" value="NZ_JH597770.1"/>
</dbReference>
<organism evidence="1 2">
    <name type="scientific">Metallosphaera yellowstonensis MK1</name>
    <dbReference type="NCBI Taxonomy" id="671065"/>
    <lineage>
        <taxon>Archaea</taxon>
        <taxon>Thermoproteota</taxon>
        <taxon>Thermoprotei</taxon>
        <taxon>Sulfolobales</taxon>
        <taxon>Sulfolobaceae</taxon>
        <taxon>Metallosphaera</taxon>
    </lineage>
</organism>
<proteinExistence type="predicted"/>
<dbReference type="AlphaFoldDB" id="H2C7K4"/>
<dbReference type="InterPro" id="IPR007362">
    <property type="entry name" value="DUF429"/>
</dbReference>
<keyword evidence="2" id="KW-1185">Reference proteome</keyword>
<dbReference type="HOGENOM" id="CLU_121772_0_0_2"/>
<dbReference type="OrthoDB" id="50338at2157"/>
<accession>H2C7K4</accession>
<dbReference type="EMBL" id="JH597770">
    <property type="protein sequence ID" value="EHP68130.1"/>
    <property type="molecule type" value="Genomic_DNA"/>
</dbReference>
<gene>
    <name evidence="1" type="ORF">MetMK1DRAFT_00025530</name>
</gene>
<reference evidence="1 2" key="1">
    <citation type="submission" date="2012-01" db="EMBL/GenBank/DDBJ databases">
        <title>Improved High-Quality Draft sequence of Metallosphaera yellowstonensis MK1.</title>
        <authorList>
            <consortium name="US DOE Joint Genome Institute"/>
            <person name="Lucas S."/>
            <person name="Han J."/>
            <person name="Cheng J.-F."/>
            <person name="Goodwin L."/>
            <person name="Pitluck S."/>
            <person name="Peters L."/>
            <person name="Teshima H."/>
            <person name="Detter J.C."/>
            <person name="Han C."/>
            <person name="Tapia R."/>
            <person name="Land M."/>
            <person name="Hauser L."/>
            <person name="Kyrpides N."/>
            <person name="Kozubal M."/>
            <person name="Macur R.E."/>
            <person name="Jay Z."/>
            <person name="Inskeep W."/>
            <person name="Woyke T."/>
        </authorList>
    </citation>
    <scope>NUCLEOTIDE SEQUENCE [LARGE SCALE GENOMIC DNA]</scope>
    <source>
        <strain evidence="1 2">MK1</strain>
    </source>
</reference>
<name>H2C7K4_9CREN</name>
<dbReference type="STRING" id="671065.MetMK1DRAFT_00025530"/>
<protein>
    <recommendedName>
        <fullName evidence="3">DUF429 domain-containing protein</fullName>
    </recommendedName>
</protein>
<sequence>MECGIDLAVKRPTAVAVLEHDKIEVTFVKEDEEIIFLCKNARLVAIDAPLSWGKGYREVDKLLIRSGFRVFPPSFISTLTERALRLAPKLRAIETHPSSSLRLLGWDWRRISKIKDEADAVICSMTAHFHLRGQTRSFRADDGEIVLLEPPVPFPKRVNNSYVLTP</sequence>
<evidence type="ECO:0000313" key="1">
    <source>
        <dbReference type="EMBL" id="EHP68130.1"/>
    </source>
</evidence>
<dbReference type="eggNOG" id="arCOG04409">
    <property type="taxonomic scope" value="Archaea"/>
</dbReference>
<evidence type="ECO:0008006" key="3">
    <source>
        <dbReference type="Google" id="ProtNLM"/>
    </source>
</evidence>
<dbReference type="Proteomes" id="UP000003980">
    <property type="component" value="Unassembled WGS sequence"/>
</dbReference>